<evidence type="ECO:0000256" key="1">
    <source>
        <dbReference type="SAM" id="Coils"/>
    </source>
</evidence>
<evidence type="ECO:0000313" key="2">
    <source>
        <dbReference type="EMBL" id="CAD7001960.1"/>
    </source>
</evidence>
<sequence>MPQLQCAISLKLRPLQRNLSPFERTSLFFFFWTNGPTSLVNIWANSRQMQTNNYLTDGTPRKRKYQDDIINKEQEIEILRNRVTELEKEVESLREGQILSIPSQDGNRHIDELLGTALKIEWDSKRLLIDKELKTLALSVNFCRPLHIGTWSLYLIGHLGELLNNSFKVVGVSKEKTFFEVNGEEIVFFYDSPHALQSTSRLDRYRPSVRSRIKFRYQFIAFGAVGNFKQPFSATAEQISRLLNINSLRRLWRFGPIKDSNI</sequence>
<organism evidence="2 3">
    <name type="scientific">Ceratitis capitata</name>
    <name type="common">Mediterranean fruit fly</name>
    <name type="synonym">Tephritis capitata</name>
    <dbReference type="NCBI Taxonomy" id="7213"/>
    <lineage>
        <taxon>Eukaryota</taxon>
        <taxon>Metazoa</taxon>
        <taxon>Ecdysozoa</taxon>
        <taxon>Arthropoda</taxon>
        <taxon>Hexapoda</taxon>
        <taxon>Insecta</taxon>
        <taxon>Pterygota</taxon>
        <taxon>Neoptera</taxon>
        <taxon>Endopterygota</taxon>
        <taxon>Diptera</taxon>
        <taxon>Brachycera</taxon>
        <taxon>Muscomorpha</taxon>
        <taxon>Tephritoidea</taxon>
        <taxon>Tephritidae</taxon>
        <taxon>Ceratitis</taxon>
        <taxon>Ceratitis</taxon>
    </lineage>
</organism>
<gene>
    <name evidence="2" type="ORF">CCAP1982_LOCUS10447</name>
</gene>
<dbReference type="EMBL" id="CAJHJT010000023">
    <property type="protein sequence ID" value="CAD7001960.1"/>
    <property type="molecule type" value="Genomic_DNA"/>
</dbReference>
<comment type="caution">
    <text evidence="2">The sequence shown here is derived from an EMBL/GenBank/DDBJ whole genome shotgun (WGS) entry which is preliminary data.</text>
</comment>
<accession>A0A811USL4</accession>
<keyword evidence="3" id="KW-1185">Reference proteome</keyword>
<name>A0A811USL4_CERCA</name>
<protein>
    <submittedName>
        <fullName evidence="2">(Mediterranean fruit fly) hypothetical protein</fullName>
    </submittedName>
</protein>
<reference evidence="2" key="1">
    <citation type="submission" date="2020-11" db="EMBL/GenBank/DDBJ databases">
        <authorList>
            <person name="Whitehead M."/>
        </authorList>
    </citation>
    <scope>NUCLEOTIDE SEQUENCE</scope>
    <source>
        <strain evidence="2">EGII</strain>
    </source>
</reference>
<dbReference type="AlphaFoldDB" id="A0A811USL4"/>
<keyword evidence="1" id="KW-0175">Coiled coil</keyword>
<feature type="coiled-coil region" evidence="1">
    <location>
        <begin position="62"/>
        <end position="96"/>
    </location>
</feature>
<proteinExistence type="predicted"/>
<evidence type="ECO:0000313" key="3">
    <source>
        <dbReference type="Proteomes" id="UP000606786"/>
    </source>
</evidence>
<dbReference type="Proteomes" id="UP000606786">
    <property type="component" value="Unassembled WGS sequence"/>
</dbReference>